<sequence>MTAYIFTSQNYNGVTQMHLEDYFDVVELENLYQWVDRIPLTRPKKNIGKDFSDAVLVAEIIKHYFPRLIDVHNYPPAVGPKQKMENWFLLNRKVLHRLELDLSEDVIRALVNGKQSVVEKVLMMLRVQIDKFIERFNAMKARTFQLRRCHGKNGIEEDIFGGSQPSSTHHDNDGKSMMSSRSRPGNIPFGNSNRITSKPVFTAPVTDNVPITLLEDKKLECKAKDETVQILNVKILKMEQLLQLKEDRIQDLERRLKLL</sequence>
<dbReference type="Pfam" id="PF06294">
    <property type="entry name" value="CH_2"/>
    <property type="match status" value="1"/>
</dbReference>
<evidence type="ECO:0000259" key="2">
    <source>
        <dbReference type="PROSITE" id="PS50021"/>
    </source>
</evidence>
<dbReference type="AlphaFoldDB" id="A0AAV2I7V1"/>
<dbReference type="SUPFAM" id="SSF47576">
    <property type="entry name" value="Calponin-homology domain, CH-domain"/>
    <property type="match status" value="1"/>
</dbReference>
<gene>
    <name evidence="3" type="ORF">GSLYS_00016394001</name>
</gene>
<dbReference type="PROSITE" id="PS50021">
    <property type="entry name" value="CH"/>
    <property type="match status" value="1"/>
</dbReference>
<dbReference type="PANTHER" id="PTHR12509">
    <property type="entry name" value="SPERMATOGENESIS-ASSOCIATED 4-RELATED"/>
    <property type="match status" value="1"/>
</dbReference>
<dbReference type="GO" id="GO:0008017">
    <property type="term" value="F:microtubule binding"/>
    <property type="evidence" value="ECO:0007669"/>
    <property type="project" value="TreeGrafter"/>
</dbReference>
<dbReference type="Proteomes" id="UP001497497">
    <property type="component" value="Unassembled WGS sequence"/>
</dbReference>
<dbReference type="FunFam" id="1.10.418.10:FF:000059">
    <property type="entry name" value="RIKEN cDNA 6430531B16 gene"/>
    <property type="match status" value="1"/>
</dbReference>
<evidence type="ECO:0000313" key="4">
    <source>
        <dbReference type="Proteomes" id="UP001497497"/>
    </source>
</evidence>
<dbReference type="InterPro" id="IPR001715">
    <property type="entry name" value="CH_dom"/>
</dbReference>
<dbReference type="InterPro" id="IPR052111">
    <property type="entry name" value="Spermatogenesis_Ciliary_MAP"/>
</dbReference>
<accession>A0AAV2I7V1</accession>
<evidence type="ECO:0000313" key="3">
    <source>
        <dbReference type="EMBL" id="CAL1542860.1"/>
    </source>
</evidence>
<dbReference type="GO" id="GO:0051493">
    <property type="term" value="P:regulation of cytoskeleton organization"/>
    <property type="evidence" value="ECO:0007669"/>
    <property type="project" value="TreeGrafter"/>
</dbReference>
<dbReference type="EMBL" id="CAXITT010000510">
    <property type="protein sequence ID" value="CAL1542860.1"/>
    <property type="molecule type" value="Genomic_DNA"/>
</dbReference>
<dbReference type="InterPro" id="IPR036872">
    <property type="entry name" value="CH_dom_sf"/>
</dbReference>
<comment type="caution">
    <text evidence="3">The sequence shown here is derived from an EMBL/GenBank/DDBJ whole genome shotgun (WGS) entry which is preliminary data.</text>
</comment>
<name>A0AAV2I7V1_LYMST</name>
<dbReference type="Gene3D" id="1.10.418.10">
    <property type="entry name" value="Calponin-like domain"/>
    <property type="match status" value="1"/>
</dbReference>
<keyword evidence="4" id="KW-1185">Reference proteome</keyword>
<dbReference type="PANTHER" id="PTHR12509:SF9">
    <property type="entry name" value="SPERM FLAGELLAR PROTEIN 1 ISOFORM X1"/>
    <property type="match status" value="1"/>
</dbReference>
<feature type="compositionally biased region" description="Polar residues" evidence="1">
    <location>
        <begin position="177"/>
        <end position="193"/>
    </location>
</feature>
<feature type="region of interest" description="Disordered" evidence="1">
    <location>
        <begin position="157"/>
        <end position="193"/>
    </location>
</feature>
<organism evidence="3 4">
    <name type="scientific">Lymnaea stagnalis</name>
    <name type="common">Great pond snail</name>
    <name type="synonym">Helix stagnalis</name>
    <dbReference type="NCBI Taxonomy" id="6523"/>
    <lineage>
        <taxon>Eukaryota</taxon>
        <taxon>Metazoa</taxon>
        <taxon>Spiralia</taxon>
        <taxon>Lophotrochozoa</taxon>
        <taxon>Mollusca</taxon>
        <taxon>Gastropoda</taxon>
        <taxon>Heterobranchia</taxon>
        <taxon>Euthyneura</taxon>
        <taxon>Panpulmonata</taxon>
        <taxon>Hygrophila</taxon>
        <taxon>Lymnaeoidea</taxon>
        <taxon>Lymnaeidae</taxon>
        <taxon>Lymnaea</taxon>
    </lineage>
</organism>
<protein>
    <recommendedName>
        <fullName evidence="2">Calponin-homology (CH) domain-containing protein</fullName>
    </recommendedName>
</protein>
<feature type="domain" description="Calponin-homology (CH)" evidence="2">
    <location>
        <begin position="25"/>
        <end position="134"/>
    </location>
</feature>
<evidence type="ECO:0000256" key="1">
    <source>
        <dbReference type="SAM" id="MobiDB-lite"/>
    </source>
</evidence>
<dbReference type="InterPro" id="IPR010441">
    <property type="entry name" value="CH_2"/>
</dbReference>
<dbReference type="GO" id="GO:0005930">
    <property type="term" value="C:axoneme"/>
    <property type="evidence" value="ECO:0007669"/>
    <property type="project" value="TreeGrafter"/>
</dbReference>
<proteinExistence type="predicted"/>
<reference evidence="3 4" key="1">
    <citation type="submission" date="2024-04" db="EMBL/GenBank/DDBJ databases">
        <authorList>
            <consortium name="Genoscope - CEA"/>
            <person name="William W."/>
        </authorList>
    </citation>
    <scope>NUCLEOTIDE SEQUENCE [LARGE SCALE GENOMIC DNA]</scope>
</reference>